<keyword evidence="1" id="KW-0677">Repeat</keyword>
<sequence length="363" mass="42958">MRQIVISILIITLSLNSFSQEKSDKVIAYEKAVKAIKLMDNGDIDKSIKMLRESQQLDPENYNYPYETAYAYYLKNDYKKAIQELEKVLTYKEKSDQCYTLLGNIWDMEREPEKAIAIYNQGLEKFPNSGRLHFEKGNVLEVLKKYDEALNIWEEGILRNPSYPSNYHTASIYFCKYTTEKIWGILYGELFANIERGSKKTEEISKLLYETYQSAITIKSNTEVGVSFSKAAQLPISEKADNLQIPFSIPYEMTMALSVVPEANENELGIKSFSNIRTTFITEWYGKNRNTEYPNILFDWHKKLIDLEHFESYNYWLFMKGNEKEFEEWYNQNSEQFDKFIEWFSNNPMKINDENKFHRTQYE</sequence>
<organism evidence="3 4">
    <name type="scientific">Sunxiuqinia elliptica</name>
    <dbReference type="NCBI Taxonomy" id="655355"/>
    <lineage>
        <taxon>Bacteria</taxon>
        <taxon>Pseudomonadati</taxon>
        <taxon>Bacteroidota</taxon>
        <taxon>Bacteroidia</taxon>
        <taxon>Marinilabiliales</taxon>
        <taxon>Prolixibacteraceae</taxon>
        <taxon>Sunxiuqinia</taxon>
    </lineage>
</organism>
<keyword evidence="2" id="KW-0802">TPR repeat</keyword>
<dbReference type="InterPro" id="IPR051685">
    <property type="entry name" value="Ycf3/AcsC/BcsC/TPR_MFPF"/>
</dbReference>
<name>A0A4R6GR94_9BACT</name>
<dbReference type="Pfam" id="PF13432">
    <property type="entry name" value="TPR_16"/>
    <property type="match status" value="1"/>
</dbReference>
<evidence type="ECO:0000313" key="3">
    <source>
        <dbReference type="EMBL" id="TDN97230.1"/>
    </source>
</evidence>
<evidence type="ECO:0000256" key="1">
    <source>
        <dbReference type="ARBA" id="ARBA00022737"/>
    </source>
</evidence>
<dbReference type="InterPro" id="IPR019734">
    <property type="entry name" value="TPR_rpt"/>
</dbReference>
<dbReference type="Pfam" id="PF14559">
    <property type="entry name" value="TPR_19"/>
    <property type="match status" value="1"/>
</dbReference>
<dbReference type="Gene3D" id="1.25.40.10">
    <property type="entry name" value="Tetratricopeptide repeat domain"/>
    <property type="match status" value="1"/>
</dbReference>
<dbReference type="PANTHER" id="PTHR44943:SF8">
    <property type="entry name" value="TPR REPEAT-CONTAINING PROTEIN MJ0263"/>
    <property type="match status" value="1"/>
</dbReference>
<dbReference type="SUPFAM" id="SSF48452">
    <property type="entry name" value="TPR-like"/>
    <property type="match status" value="1"/>
</dbReference>
<accession>A0A4R6GR94</accession>
<dbReference type="AlphaFoldDB" id="A0A4R6GR94"/>
<dbReference type="PANTHER" id="PTHR44943">
    <property type="entry name" value="CELLULOSE SYNTHASE OPERON PROTEIN C"/>
    <property type="match status" value="1"/>
</dbReference>
<dbReference type="InterPro" id="IPR011990">
    <property type="entry name" value="TPR-like_helical_dom_sf"/>
</dbReference>
<reference evidence="3 4" key="1">
    <citation type="submission" date="2019-03" db="EMBL/GenBank/DDBJ databases">
        <title>Freshwater and sediment microbial communities from various areas in North America, analyzing microbe dynamics in response to fracking.</title>
        <authorList>
            <person name="Lamendella R."/>
        </authorList>
    </citation>
    <scope>NUCLEOTIDE SEQUENCE [LARGE SCALE GENOMIC DNA]</scope>
    <source>
        <strain evidence="3 4">114D</strain>
    </source>
</reference>
<dbReference type="OrthoDB" id="793001at2"/>
<comment type="caution">
    <text evidence="3">The sequence shown here is derived from an EMBL/GenBank/DDBJ whole genome shotgun (WGS) entry which is preliminary data.</text>
</comment>
<protein>
    <submittedName>
        <fullName evidence="3">Tetratricopeptide repeat protein</fullName>
    </submittedName>
</protein>
<proteinExistence type="predicted"/>
<dbReference type="RefSeq" id="WP_133466530.1">
    <property type="nucleotide sequence ID" value="NZ_SNWI01000010.1"/>
</dbReference>
<gene>
    <name evidence="3" type="ORF">DET52_110148</name>
</gene>
<dbReference type="SMART" id="SM00028">
    <property type="entry name" value="TPR"/>
    <property type="match status" value="4"/>
</dbReference>
<dbReference type="EMBL" id="SNWI01000010">
    <property type="protein sequence ID" value="TDN97230.1"/>
    <property type="molecule type" value="Genomic_DNA"/>
</dbReference>
<dbReference type="Proteomes" id="UP000294848">
    <property type="component" value="Unassembled WGS sequence"/>
</dbReference>
<evidence type="ECO:0000256" key="2">
    <source>
        <dbReference type="ARBA" id="ARBA00022803"/>
    </source>
</evidence>
<evidence type="ECO:0000313" key="4">
    <source>
        <dbReference type="Proteomes" id="UP000294848"/>
    </source>
</evidence>